<dbReference type="Proteomes" id="UP000664554">
    <property type="component" value="Unassembled WGS sequence"/>
</dbReference>
<evidence type="ECO:0008006" key="3">
    <source>
        <dbReference type="Google" id="ProtNLM"/>
    </source>
</evidence>
<proteinExistence type="predicted"/>
<sequence length="114" mass="12069">MKRRFIVTKHSYKSWLSLVGLSITLGLVGCSEIASVTQPVTSVSQPPHSNTQLPDGAFIQCPPFNPNQTICTAQYDPVCVKTESAGIINYRTAGNACSACSTPDAIGYVAGECS</sequence>
<evidence type="ECO:0000313" key="2">
    <source>
        <dbReference type="Proteomes" id="UP000664554"/>
    </source>
</evidence>
<keyword evidence="2" id="KW-1185">Reference proteome</keyword>
<dbReference type="PROSITE" id="PS51257">
    <property type="entry name" value="PROKAR_LIPOPROTEIN"/>
    <property type="match status" value="1"/>
</dbReference>
<dbReference type="EMBL" id="JAGBKM010000017">
    <property type="protein sequence ID" value="MBO1531434.1"/>
    <property type="molecule type" value="Genomic_DNA"/>
</dbReference>
<gene>
    <name evidence="1" type="ORF">J3492_09460</name>
</gene>
<protein>
    <recommendedName>
        <fullName evidence="3">Kazal-like domain-containing protein</fullName>
    </recommendedName>
</protein>
<name>A0ABS3NQW7_9GAMM</name>
<reference evidence="1 2" key="1">
    <citation type="submission" date="2021-03" db="EMBL/GenBank/DDBJ databases">
        <authorList>
            <person name="Shang D.-D."/>
            <person name="Du Z.-J."/>
            <person name="Chen G.-J."/>
        </authorList>
    </citation>
    <scope>NUCLEOTIDE SEQUENCE [LARGE SCALE GENOMIC DNA]</scope>
    <source>
        <strain evidence="1 2">F1192</strain>
    </source>
</reference>
<evidence type="ECO:0000313" key="1">
    <source>
        <dbReference type="EMBL" id="MBO1531434.1"/>
    </source>
</evidence>
<organism evidence="1 2">
    <name type="scientific">Psychrobacter coccoides</name>
    <dbReference type="NCBI Taxonomy" id="2818440"/>
    <lineage>
        <taxon>Bacteria</taxon>
        <taxon>Pseudomonadati</taxon>
        <taxon>Pseudomonadota</taxon>
        <taxon>Gammaproteobacteria</taxon>
        <taxon>Moraxellales</taxon>
        <taxon>Moraxellaceae</taxon>
        <taxon>Psychrobacter</taxon>
    </lineage>
</organism>
<comment type="caution">
    <text evidence="1">The sequence shown here is derived from an EMBL/GenBank/DDBJ whole genome shotgun (WGS) entry which is preliminary data.</text>
</comment>
<accession>A0ABS3NQW7</accession>